<evidence type="ECO:0000256" key="5">
    <source>
        <dbReference type="ARBA" id="ARBA00022723"/>
    </source>
</evidence>
<evidence type="ECO:0000256" key="9">
    <source>
        <dbReference type="ARBA" id="ARBA00023136"/>
    </source>
</evidence>
<evidence type="ECO:0000256" key="11">
    <source>
        <dbReference type="PROSITE-ProRule" id="PRU00175"/>
    </source>
</evidence>
<dbReference type="Gene3D" id="3.40.30.10">
    <property type="entry name" value="Glutaredoxin"/>
    <property type="match status" value="1"/>
</dbReference>
<accession>A0ABR2PDG1</accession>
<comment type="subcellular location">
    <subcellularLocation>
        <location evidence="2">Endomembrane system</location>
    </subcellularLocation>
    <subcellularLocation>
        <location evidence="12">Endoplasmic reticulum membrane</location>
        <topology evidence="12">Single-pass type IV membrane protein</topology>
    </subcellularLocation>
</comment>
<dbReference type="InterPro" id="IPR045103">
    <property type="entry name" value="RNF5/RNF185-like"/>
</dbReference>
<feature type="transmembrane region" description="Helical" evidence="12">
    <location>
        <begin position="414"/>
        <end position="435"/>
    </location>
</feature>
<evidence type="ECO:0000313" key="16">
    <source>
        <dbReference type="EMBL" id="KAK8986359.1"/>
    </source>
</evidence>
<evidence type="ECO:0000259" key="14">
    <source>
        <dbReference type="PROSITE" id="PS50089"/>
    </source>
</evidence>
<dbReference type="PROSITE" id="PS50089">
    <property type="entry name" value="ZF_RING_2"/>
    <property type="match status" value="1"/>
</dbReference>
<evidence type="ECO:0000313" key="17">
    <source>
        <dbReference type="Proteomes" id="UP001396334"/>
    </source>
</evidence>
<keyword evidence="6 11" id="KW-0863">Zinc-finger</keyword>
<organism evidence="16 17">
    <name type="scientific">Hibiscus sabdariffa</name>
    <name type="common">roselle</name>
    <dbReference type="NCBI Taxonomy" id="183260"/>
    <lineage>
        <taxon>Eukaryota</taxon>
        <taxon>Viridiplantae</taxon>
        <taxon>Streptophyta</taxon>
        <taxon>Embryophyta</taxon>
        <taxon>Tracheophyta</taxon>
        <taxon>Spermatophyta</taxon>
        <taxon>Magnoliopsida</taxon>
        <taxon>eudicotyledons</taxon>
        <taxon>Gunneridae</taxon>
        <taxon>Pentapetalae</taxon>
        <taxon>rosids</taxon>
        <taxon>malvids</taxon>
        <taxon>Malvales</taxon>
        <taxon>Malvaceae</taxon>
        <taxon>Malvoideae</taxon>
        <taxon>Hibiscus</taxon>
    </lineage>
</organism>
<dbReference type="PANTHER" id="PTHR12313">
    <property type="entry name" value="E3 UBIQUITIN-PROTEIN LIGASE RNF5-RELATED"/>
    <property type="match status" value="1"/>
</dbReference>
<dbReference type="InterPro" id="IPR001841">
    <property type="entry name" value="Znf_RING"/>
</dbReference>
<dbReference type="PROSITE" id="PS00194">
    <property type="entry name" value="THIOREDOXIN_1"/>
    <property type="match status" value="1"/>
</dbReference>
<dbReference type="Gene3D" id="3.30.40.10">
    <property type="entry name" value="Zinc/RING finger domain, C3HC4 (zinc finger)"/>
    <property type="match status" value="1"/>
</dbReference>
<dbReference type="EMBL" id="JBBPBN010000063">
    <property type="protein sequence ID" value="KAK8986359.1"/>
    <property type="molecule type" value="Genomic_DNA"/>
</dbReference>
<keyword evidence="7 12" id="KW-0833">Ubl conjugation pathway</keyword>
<dbReference type="SUPFAM" id="SSF57850">
    <property type="entry name" value="RING/U-box"/>
    <property type="match status" value="1"/>
</dbReference>
<protein>
    <recommendedName>
        <fullName evidence="12">E3 ubiquitin-protein ligase RMA</fullName>
        <ecNumber evidence="12">2.3.2.27</ecNumber>
    </recommendedName>
    <alternativeName>
        <fullName evidence="12">Protein RING membrane-anchor</fullName>
    </alternativeName>
    <alternativeName>
        <fullName evidence="12">RING-type E3 ubiquitin transferase RMA</fullName>
    </alternativeName>
</protein>
<feature type="domain" description="Thioredoxin" evidence="15">
    <location>
        <begin position="65"/>
        <end position="178"/>
    </location>
</feature>
<evidence type="ECO:0000259" key="15">
    <source>
        <dbReference type="PROSITE" id="PS51352"/>
    </source>
</evidence>
<dbReference type="Pfam" id="PF00085">
    <property type="entry name" value="Thioredoxin"/>
    <property type="match status" value="1"/>
</dbReference>
<evidence type="ECO:0000256" key="7">
    <source>
        <dbReference type="ARBA" id="ARBA00022786"/>
    </source>
</evidence>
<dbReference type="InterPro" id="IPR017907">
    <property type="entry name" value="Znf_RING_CS"/>
</dbReference>
<dbReference type="Pfam" id="PF00097">
    <property type="entry name" value="zf-C3HC4"/>
    <property type="match status" value="1"/>
</dbReference>
<evidence type="ECO:0000256" key="2">
    <source>
        <dbReference type="ARBA" id="ARBA00004308"/>
    </source>
</evidence>
<dbReference type="PROSITE" id="PS00518">
    <property type="entry name" value="ZF_RING_1"/>
    <property type="match status" value="1"/>
</dbReference>
<keyword evidence="12" id="KW-0256">Endoplasmic reticulum</keyword>
<keyword evidence="9 12" id="KW-0472">Membrane</keyword>
<comment type="caution">
    <text evidence="16">The sequence shown here is derived from an EMBL/GenBank/DDBJ whole genome shotgun (WGS) entry which is preliminary data.</text>
</comment>
<dbReference type="PROSITE" id="PS51352">
    <property type="entry name" value="THIOREDOXIN_2"/>
    <property type="match status" value="1"/>
</dbReference>
<comment type="domain">
    <text evidence="12">The RING-type zinc finger domain is responsible for E3 ligase activity.</text>
</comment>
<dbReference type="SMART" id="SM00184">
    <property type="entry name" value="RING"/>
    <property type="match status" value="1"/>
</dbReference>
<reference evidence="16 17" key="1">
    <citation type="journal article" date="2024" name="G3 (Bethesda)">
        <title>Genome assembly of Hibiscus sabdariffa L. provides insights into metabolisms of medicinal natural products.</title>
        <authorList>
            <person name="Kim T."/>
        </authorList>
    </citation>
    <scope>NUCLEOTIDE SEQUENCE [LARGE SCALE GENOMIC DNA]</scope>
    <source>
        <strain evidence="16">TK-2024</strain>
        <tissue evidence="16">Old leaves</tissue>
    </source>
</reference>
<keyword evidence="12" id="KW-1133">Transmembrane helix</keyword>
<keyword evidence="17" id="KW-1185">Reference proteome</keyword>
<name>A0ABR2PDG1_9ROSI</name>
<evidence type="ECO:0000256" key="3">
    <source>
        <dbReference type="ARBA" id="ARBA00004906"/>
    </source>
</evidence>
<dbReference type="EC" id="2.3.2.27" evidence="12"/>
<evidence type="ECO:0000256" key="13">
    <source>
        <dbReference type="SAM" id="MobiDB-lite"/>
    </source>
</evidence>
<feature type="domain" description="RING-type" evidence="14">
    <location>
        <begin position="238"/>
        <end position="286"/>
    </location>
</feature>
<proteinExistence type="predicted"/>
<evidence type="ECO:0000256" key="4">
    <source>
        <dbReference type="ARBA" id="ARBA00022679"/>
    </source>
</evidence>
<comment type="pathway">
    <text evidence="3 12">Protein modification; protein ubiquitination.</text>
</comment>
<comment type="catalytic activity">
    <reaction evidence="1 12">
        <text>S-ubiquitinyl-[E2 ubiquitin-conjugating enzyme]-L-cysteine + [acceptor protein]-L-lysine = [E2 ubiquitin-conjugating enzyme]-L-cysteine + N(6)-ubiquitinyl-[acceptor protein]-L-lysine.</text>
        <dbReference type="EC" id="2.3.2.27"/>
    </reaction>
</comment>
<gene>
    <name evidence="16" type="ORF">V6N11_009919</name>
</gene>
<evidence type="ECO:0000256" key="1">
    <source>
        <dbReference type="ARBA" id="ARBA00000900"/>
    </source>
</evidence>
<evidence type="ECO:0000256" key="6">
    <source>
        <dbReference type="ARBA" id="ARBA00022771"/>
    </source>
</evidence>
<keyword evidence="8 12" id="KW-0862">Zinc</keyword>
<dbReference type="Proteomes" id="UP001396334">
    <property type="component" value="Unassembled WGS sequence"/>
</dbReference>
<dbReference type="PRINTS" id="PR00421">
    <property type="entry name" value="THIOREDOXIN"/>
</dbReference>
<sequence length="562" mass="62226">MASATLTFSPITAFVSAPSSFVPPRRISVRLPEFHGLKSNPRSASVVPFSRSMSRDPRRGVRVVCEAQETAVDVVAVKEDEWQSVVLDCELPVLVEFWAPWCGPCRMIHPVVDELSKDYSGKLKCYKVNTDECPNIATQYGIRSIPTVMVFKNGEKKDAVIGAVPKSTLITCVERFLIETLFSFWSVSASSVLLMAMDPNSFEQEGNSTSGDNSLKHKWNSVSAPTRDLHKDTSGFDCNICFDSAQDPVVTLCGHLYCWPCIYKWLHVRTSSLDTDQPERNCPVCKANISSSSLVPLYGRGTSPNSQSKDPHSDLAIPQRPPPFGLNPMTTSSHQSRQQDENLFHSQSQSFHHQQYFPHPYGGYATLASSSLGGIAMTNFFNPMFGMLGEMVYARISGSSNTTMGTRGVIGDKWSMRILWACAIGSAVGLYMVAVERQQQNRDRMMAESLKAMESEGGGDNLNECLPYISSVKACFHRALVLSILLPSTRRGMALMEGILNKSRRSLLEILARFPANSHISVTYFFDGSKRGWSMRGQRGQNLQTQLPKRAKSDFCGWGDGS</sequence>
<dbReference type="InterPro" id="IPR013766">
    <property type="entry name" value="Thioredoxin_domain"/>
</dbReference>
<keyword evidence="10" id="KW-1015">Disulfide bond</keyword>
<keyword evidence="12" id="KW-0812">Transmembrane</keyword>
<evidence type="ECO:0000256" key="10">
    <source>
        <dbReference type="ARBA" id="ARBA00023157"/>
    </source>
</evidence>
<dbReference type="InterPro" id="IPR036249">
    <property type="entry name" value="Thioredoxin-like_sf"/>
</dbReference>
<evidence type="ECO:0000256" key="8">
    <source>
        <dbReference type="ARBA" id="ARBA00022833"/>
    </source>
</evidence>
<dbReference type="InterPro" id="IPR005746">
    <property type="entry name" value="Thioredoxin"/>
</dbReference>
<keyword evidence="5 12" id="KW-0479">Metal-binding</keyword>
<dbReference type="SUPFAM" id="SSF52833">
    <property type="entry name" value="Thioredoxin-like"/>
    <property type="match status" value="1"/>
</dbReference>
<dbReference type="InterPro" id="IPR017937">
    <property type="entry name" value="Thioredoxin_CS"/>
</dbReference>
<dbReference type="InterPro" id="IPR013083">
    <property type="entry name" value="Znf_RING/FYVE/PHD"/>
</dbReference>
<feature type="region of interest" description="Disordered" evidence="13">
    <location>
        <begin position="296"/>
        <end position="341"/>
    </location>
</feature>
<evidence type="ECO:0000256" key="12">
    <source>
        <dbReference type="RuleBase" id="RU369090"/>
    </source>
</evidence>
<dbReference type="CDD" id="cd02947">
    <property type="entry name" value="TRX_family"/>
    <property type="match status" value="1"/>
</dbReference>
<dbReference type="CDD" id="cd16745">
    <property type="entry name" value="RING-HC_AtRMA-like"/>
    <property type="match status" value="1"/>
</dbReference>
<dbReference type="NCBIfam" id="TIGR01068">
    <property type="entry name" value="thioredoxin"/>
    <property type="match status" value="1"/>
</dbReference>
<keyword evidence="4 12" id="KW-0808">Transferase</keyword>
<comment type="function">
    <text evidence="12">E3 ubiquitin-protein ligase.</text>
</comment>
<dbReference type="InterPro" id="IPR018957">
    <property type="entry name" value="Znf_C3HC4_RING-type"/>
</dbReference>